<evidence type="ECO:0000256" key="2">
    <source>
        <dbReference type="ARBA" id="ARBA00022692"/>
    </source>
</evidence>
<proteinExistence type="predicted"/>
<feature type="transmembrane region" description="Helical" evidence="5">
    <location>
        <begin position="20"/>
        <end position="42"/>
    </location>
</feature>
<evidence type="ECO:0000256" key="3">
    <source>
        <dbReference type="ARBA" id="ARBA00022989"/>
    </source>
</evidence>
<gene>
    <name evidence="6" type="ORF">LSINAPIS_LOCUS6194</name>
</gene>
<comment type="subcellular location">
    <subcellularLocation>
        <location evidence="1">Membrane</location>
        <topology evidence="1">Multi-pass membrane protein</topology>
    </subcellularLocation>
</comment>
<keyword evidence="3 5" id="KW-1133">Transmembrane helix</keyword>
<dbReference type="AlphaFoldDB" id="A0A5E4Q9T9"/>
<dbReference type="GO" id="GO:0016020">
    <property type="term" value="C:membrane"/>
    <property type="evidence" value="ECO:0007669"/>
    <property type="project" value="UniProtKB-SubCell"/>
</dbReference>
<evidence type="ECO:0000256" key="5">
    <source>
        <dbReference type="SAM" id="Phobius"/>
    </source>
</evidence>
<evidence type="ECO:0008006" key="8">
    <source>
        <dbReference type="Google" id="ProtNLM"/>
    </source>
</evidence>
<keyword evidence="7" id="KW-1185">Reference proteome</keyword>
<evidence type="ECO:0000313" key="6">
    <source>
        <dbReference type="EMBL" id="VVC94186.1"/>
    </source>
</evidence>
<name>A0A5E4Q9T9_9NEOP</name>
<keyword evidence="2 5" id="KW-0812">Transmembrane</keyword>
<sequence>MFFLCCGPDQNRYVQLIKGIGYTMLASGISACIAVIVFACFGNTDGWMPDHANNYLACIVTGALFLTEANIQAKKRKRLKESQARFELEEESRA</sequence>
<protein>
    <recommendedName>
        <fullName evidence="8">YiaAB two helix domain-containing protein</fullName>
    </recommendedName>
</protein>
<dbReference type="EMBL" id="FZQP02001892">
    <property type="protein sequence ID" value="VVC94186.1"/>
    <property type="molecule type" value="Genomic_DNA"/>
</dbReference>
<reference evidence="6 7" key="1">
    <citation type="submission" date="2017-07" db="EMBL/GenBank/DDBJ databases">
        <authorList>
            <person name="Talla V."/>
            <person name="Backstrom N."/>
        </authorList>
    </citation>
    <scope>NUCLEOTIDE SEQUENCE [LARGE SCALE GENOMIC DNA]</scope>
</reference>
<accession>A0A5E4Q9T9</accession>
<organism evidence="6 7">
    <name type="scientific">Leptidea sinapis</name>
    <dbReference type="NCBI Taxonomy" id="189913"/>
    <lineage>
        <taxon>Eukaryota</taxon>
        <taxon>Metazoa</taxon>
        <taxon>Ecdysozoa</taxon>
        <taxon>Arthropoda</taxon>
        <taxon>Hexapoda</taxon>
        <taxon>Insecta</taxon>
        <taxon>Pterygota</taxon>
        <taxon>Neoptera</taxon>
        <taxon>Endopterygota</taxon>
        <taxon>Lepidoptera</taxon>
        <taxon>Glossata</taxon>
        <taxon>Ditrysia</taxon>
        <taxon>Papilionoidea</taxon>
        <taxon>Pieridae</taxon>
        <taxon>Dismorphiinae</taxon>
        <taxon>Leptidea</taxon>
    </lineage>
</organism>
<evidence type="ECO:0000256" key="1">
    <source>
        <dbReference type="ARBA" id="ARBA00004141"/>
    </source>
</evidence>
<feature type="transmembrane region" description="Helical" evidence="5">
    <location>
        <begin position="54"/>
        <end position="71"/>
    </location>
</feature>
<keyword evidence="4 5" id="KW-0472">Membrane</keyword>
<dbReference type="InterPro" id="IPR004031">
    <property type="entry name" value="PMP22/EMP/MP20/Claudin"/>
</dbReference>
<evidence type="ECO:0000313" key="7">
    <source>
        <dbReference type="Proteomes" id="UP000324832"/>
    </source>
</evidence>
<evidence type="ECO:0000256" key="4">
    <source>
        <dbReference type="ARBA" id="ARBA00023136"/>
    </source>
</evidence>
<dbReference type="Proteomes" id="UP000324832">
    <property type="component" value="Unassembled WGS sequence"/>
</dbReference>
<dbReference type="Pfam" id="PF13903">
    <property type="entry name" value="Claudin_2"/>
    <property type="match status" value="1"/>
</dbReference>